<dbReference type="Proteomes" id="UP000613075">
    <property type="component" value="Unassembled WGS sequence"/>
</dbReference>
<comment type="caution">
    <text evidence="1">The sequence shown here is derived from an EMBL/GenBank/DDBJ whole genome shotgun (WGS) entry which is preliminary data.</text>
</comment>
<proteinExistence type="predicted"/>
<name>A0ABR9SZD3_9PSED</name>
<evidence type="ECO:0000313" key="2">
    <source>
        <dbReference type="Proteomes" id="UP000613075"/>
    </source>
</evidence>
<keyword evidence="2" id="KW-1185">Reference proteome</keyword>
<evidence type="ECO:0000313" key="1">
    <source>
        <dbReference type="EMBL" id="MBE8593949.1"/>
    </source>
</evidence>
<dbReference type="EMBL" id="JADDUM010000227">
    <property type="protein sequence ID" value="MBE8593949.1"/>
    <property type="molecule type" value="Genomic_DNA"/>
</dbReference>
<accession>A0ABR9SZD3</accession>
<organism evidence="1 2">
    <name type="scientific">Pseudomonas cyclaminis</name>
    <dbReference type="NCBI Taxonomy" id="2781239"/>
    <lineage>
        <taxon>Bacteria</taxon>
        <taxon>Pseudomonadati</taxon>
        <taxon>Pseudomonadota</taxon>
        <taxon>Gammaproteobacteria</taxon>
        <taxon>Pseudomonadales</taxon>
        <taxon>Pseudomonadaceae</taxon>
        <taxon>Pseudomonas</taxon>
    </lineage>
</organism>
<reference evidence="1 2" key="1">
    <citation type="submission" date="2020-10" db="EMBL/GenBank/DDBJ databases">
        <title>The draft genomes of Cyclamen pathogen Pseudomonas sp.</title>
        <authorList>
            <person name="Fujikawa T."/>
            <person name="Sawada H."/>
        </authorList>
    </citation>
    <scope>NUCLEOTIDE SEQUENCE [LARGE SCALE GENOMIC DNA]</scope>
    <source>
        <strain evidence="1 2">MAFF 301449</strain>
    </source>
</reference>
<dbReference type="CDD" id="cd20495">
    <property type="entry name" value="C58_PaToxP-like"/>
    <property type="match status" value="1"/>
</dbReference>
<gene>
    <name evidence="1" type="ORF">IQK56_25225</name>
</gene>
<evidence type="ECO:0008006" key="3">
    <source>
        <dbReference type="Google" id="ProtNLM"/>
    </source>
</evidence>
<protein>
    <recommendedName>
        <fullName evidence="3">Peptidase C58 YopT-type domain-containing protein</fullName>
    </recommendedName>
</protein>
<sequence length="1084" mass="117441">MAIDPASSYLAPGNGSVGLEAFIEHLGVKVPAAHFHLNALADAVIDRALEHPLGNLGGALSWPTPLASDEQRRLRAITLNHAHHLGDKPLVMQTQGGVLEFLRYRQPLPADAQNDPAKILNALISSPQAQLMGKEIQEKMQGIDTGSSVTDYLLAGIALQMDPESITAPRRNSIAGFDLASEQHWGKPASAVVEGLAAHLSATKRTSPALAHVGAHLLLASRAPVFLIKDIPASVTYGSTAWMNLAVAAATIEARTPGKVPNMTFADVMREAESASLADRSITQHAQAAALVDWGVANGVIRKNLNDDYSDAQLDTVRTAFNEQLDARLTATKALDEPIPTRKEIALARLQERFGDLGPLFEEKVLSTDAYRGTDKQIRLVGKHSMLDIAMMDLPDPAPFKSDDPRIPLEALNANLSFGVRGAFEQEFSQSIKEKKSAVNTTIRHLISQLPLADRKNFEFGKVTLFQEGSHELGLGFTDKTYGPNKPGLLVRTELNGVSAAYEINFNKGTIEPTYLWRAEEQNSRQSRWVSTTKPFKPEEGADLLSVERPVNESQLNTFNGDRSHAIANAFVQHLELDDPSIKANALGQTTLDELQGGPKPLTEFLLNLIPFRSAIVNFQKGNYGEGAFDLVLDVFGFLTAGAAAAGKLMKISSSALSSGAKALRAAKVIGAATIGALNPLSGLGDLAAGGARVLGQGASFLATKGAEAIHKLRGASGSYDLLNAVSKEHGTALIGTFTSGNRSIETVSVLKNDQWYHYNPDKNELYGLPIKDFKPKGASEPPTLNAQEERELYHVDFKNNILAAQTPSNLPRYNMGHSRGLLQNVEGYQKGMGSAELRQLASKPERTPEEMGVLTREIKKNDLEEAQYASRLLTHDVNAPGVRVVPVSQVHYLTNVDITSRGECAGLSNAMALAVHQGKEDKLMQNLYRAAGNPSDPKAALFIQQLKDLQESAGRKTTFHMGKPHTKTPYQDIIEDLTNSPQSKTLRITTKNHAMLAGIRVEAGKTDWFFYEPNSGMATFTTLQSMQEGMEKALNSGNIAATLSPYGSKRGTREYSVSTFDPTDMNVDFVNKPALQQLIDAQL</sequence>